<sequence length="209" mass="22620">MKLAHNVYLILVLLFSSVAVNAESDPSGKRTLMVLGDSISAAYGMKPEEGWVALLDKRLATQNISTVNASISGETTAGGLARLEALLAKYQPDWVIVELGGNDGLRGYPVNRMKANLAGIIEQSQSASADVLLIGMQIPPNYGKRYTRMFSEAYPALAEQYGITLVPTFLESVAVKPDAMQEDGIHPNASAQDQLLAVAWPEIQRMIQE</sequence>
<feature type="chain" id="PRO_5030693501" evidence="1">
    <location>
        <begin position="23"/>
        <end position="209"/>
    </location>
</feature>
<dbReference type="Pfam" id="PF13472">
    <property type="entry name" value="Lipase_GDSL_2"/>
    <property type="match status" value="1"/>
</dbReference>
<dbReference type="AlphaFoldDB" id="A0A7X0JXX9"/>
<dbReference type="Proteomes" id="UP000528457">
    <property type="component" value="Unassembled WGS sequence"/>
</dbReference>
<comment type="caution">
    <text evidence="3">The sequence shown here is derived from an EMBL/GenBank/DDBJ whole genome shotgun (WGS) entry which is preliminary data.</text>
</comment>
<protein>
    <submittedName>
        <fullName evidence="3">Acyl-CoA thioesterase-1</fullName>
        <ecNumber evidence="3">3.1.1.5</ecNumber>
        <ecNumber evidence="3">3.1.2.-</ecNumber>
    </submittedName>
</protein>
<dbReference type="RefSeq" id="WP_208020278.1">
    <property type="nucleotide sequence ID" value="NZ_JAAONY010000004.1"/>
</dbReference>
<evidence type="ECO:0000259" key="2">
    <source>
        <dbReference type="Pfam" id="PF13472"/>
    </source>
</evidence>
<evidence type="ECO:0000256" key="1">
    <source>
        <dbReference type="SAM" id="SignalP"/>
    </source>
</evidence>
<dbReference type="EMBL" id="JACHHT010000004">
    <property type="protein sequence ID" value="MBB6523570.1"/>
    <property type="molecule type" value="Genomic_DNA"/>
</dbReference>
<organism evidence="3 4">
    <name type="scientific">Pseudoteredinibacter isoporae</name>
    <dbReference type="NCBI Taxonomy" id="570281"/>
    <lineage>
        <taxon>Bacteria</taxon>
        <taxon>Pseudomonadati</taxon>
        <taxon>Pseudomonadota</taxon>
        <taxon>Gammaproteobacteria</taxon>
        <taxon>Cellvibrionales</taxon>
        <taxon>Cellvibrionaceae</taxon>
        <taxon>Pseudoteredinibacter</taxon>
    </lineage>
</organism>
<dbReference type="SUPFAM" id="SSF52266">
    <property type="entry name" value="SGNH hydrolase"/>
    <property type="match status" value="1"/>
</dbReference>
<accession>A0A7X0JXX9</accession>
<dbReference type="EC" id="3.1.1.5" evidence="3"/>
<dbReference type="InterPro" id="IPR036514">
    <property type="entry name" value="SGNH_hydro_sf"/>
</dbReference>
<dbReference type="GO" id="GO:0004622">
    <property type="term" value="F:phosphatidylcholine lysophospholipase activity"/>
    <property type="evidence" value="ECO:0007669"/>
    <property type="project" value="UniProtKB-EC"/>
</dbReference>
<dbReference type="FunCoup" id="A0A7X0JXX9">
    <property type="interactions" value="110"/>
</dbReference>
<gene>
    <name evidence="3" type="ORF">HNR48_003884</name>
</gene>
<keyword evidence="1" id="KW-0732">Signal</keyword>
<evidence type="ECO:0000313" key="4">
    <source>
        <dbReference type="Proteomes" id="UP000528457"/>
    </source>
</evidence>
<keyword evidence="3" id="KW-0378">Hydrolase</keyword>
<proteinExistence type="predicted"/>
<keyword evidence="4" id="KW-1185">Reference proteome</keyword>
<reference evidence="3 4" key="1">
    <citation type="submission" date="2020-08" db="EMBL/GenBank/DDBJ databases">
        <title>Genomic Encyclopedia of Type Strains, Phase IV (KMG-IV): sequencing the most valuable type-strain genomes for metagenomic binning, comparative biology and taxonomic classification.</title>
        <authorList>
            <person name="Goeker M."/>
        </authorList>
    </citation>
    <scope>NUCLEOTIDE SEQUENCE [LARGE SCALE GENOMIC DNA]</scope>
    <source>
        <strain evidence="3 4">DSM 22368</strain>
    </source>
</reference>
<feature type="signal peptide" evidence="1">
    <location>
        <begin position="1"/>
        <end position="22"/>
    </location>
</feature>
<dbReference type="Gene3D" id="3.40.50.1110">
    <property type="entry name" value="SGNH hydrolase"/>
    <property type="match status" value="1"/>
</dbReference>
<dbReference type="InParanoid" id="A0A7X0JXX9"/>
<dbReference type="InterPro" id="IPR051532">
    <property type="entry name" value="Ester_Hydrolysis_Enzymes"/>
</dbReference>
<dbReference type="CDD" id="cd01822">
    <property type="entry name" value="Lysophospholipase_L1_like"/>
    <property type="match status" value="1"/>
</dbReference>
<dbReference type="InterPro" id="IPR013830">
    <property type="entry name" value="SGNH_hydro"/>
</dbReference>
<dbReference type="PANTHER" id="PTHR30383">
    <property type="entry name" value="THIOESTERASE 1/PROTEASE 1/LYSOPHOSPHOLIPASE L1"/>
    <property type="match status" value="1"/>
</dbReference>
<evidence type="ECO:0000313" key="3">
    <source>
        <dbReference type="EMBL" id="MBB6523570.1"/>
    </source>
</evidence>
<dbReference type="EC" id="3.1.2.-" evidence="3"/>
<dbReference type="PANTHER" id="PTHR30383:SF24">
    <property type="entry name" value="THIOESTERASE 1_PROTEASE 1_LYSOPHOSPHOLIPASE L1"/>
    <property type="match status" value="1"/>
</dbReference>
<name>A0A7X0JXX9_9GAMM</name>
<feature type="domain" description="SGNH hydrolase-type esterase" evidence="2">
    <location>
        <begin position="34"/>
        <end position="191"/>
    </location>
</feature>